<protein>
    <submittedName>
        <fullName evidence="2">Uncharacterized protein</fullName>
    </submittedName>
</protein>
<gene>
    <name evidence="2" type="ORF">LCGC14_2600140</name>
</gene>
<keyword evidence="1" id="KW-0472">Membrane</keyword>
<dbReference type="AlphaFoldDB" id="A0A0F9D1P4"/>
<evidence type="ECO:0000256" key="1">
    <source>
        <dbReference type="SAM" id="Phobius"/>
    </source>
</evidence>
<sequence length="95" mass="10666">MTVDSRASWTMSYLCLGCQRWASGAPPVSVQHALSYCSTACHEEHQLRMAMAAGARWERHHYDVIARYRKSLNVAWQVIASVLMMSLVLLAVVLS</sequence>
<keyword evidence="1" id="KW-1133">Transmembrane helix</keyword>
<keyword evidence="1" id="KW-0812">Transmembrane</keyword>
<dbReference type="EMBL" id="LAZR01043883">
    <property type="protein sequence ID" value="KKL06028.1"/>
    <property type="molecule type" value="Genomic_DNA"/>
</dbReference>
<evidence type="ECO:0000313" key="2">
    <source>
        <dbReference type="EMBL" id="KKL06028.1"/>
    </source>
</evidence>
<name>A0A0F9D1P4_9ZZZZ</name>
<organism evidence="2">
    <name type="scientific">marine sediment metagenome</name>
    <dbReference type="NCBI Taxonomy" id="412755"/>
    <lineage>
        <taxon>unclassified sequences</taxon>
        <taxon>metagenomes</taxon>
        <taxon>ecological metagenomes</taxon>
    </lineage>
</organism>
<accession>A0A0F9D1P4</accession>
<feature type="transmembrane region" description="Helical" evidence="1">
    <location>
        <begin position="74"/>
        <end position="94"/>
    </location>
</feature>
<proteinExistence type="predicted"/>
<comment type="caution">
    <text evidence="2">The sequence shown here is derived from an EMBL/GenBank/DDBJ whole genome shotgun (WGS) entry which is preliminary data.</text>
</comment>
<reference evidence="2" key="1">
    <citation type="journal article" date="2015" name="Nature">
        <title>Complex archaea that bridge the gap between prokaryotes and eukaryotes.</title>
        <authorList>
            <person name="Spang A."/>
            <person name="Saw J.H."/>
            <person name="Jorgensen S.L."/>
            <person name="Zaremba-Niedzwiedzka K."/>
            <person name="Martijn J."/>
            <person name="Lind A.E."/>
            <person name="van Eijk R."/>
            <person name="Schleper C."/>
            <person name="Guy L."/>
            <person name="Ettema T.J."/>
        </authorList>
    </citation>
    <scope>NUCLEOTIDE SEQUENCE</scope>
</reference>